<name>A0ACC7P4D5_9BACL</name>
<accession>A0ACC7P4D5</accession>
<dbReference type="Proteomes" id="UP001631969">
    <property type="component" value="Unassembled WGS sequence"/>
</dbReference>
<sequence length="238" mass="26208">MKPSENRIIPIDLGGVNSYLVETEQGFVLVDTGGHLVLDRTFDNRRQKLLDALETHGCTPGRLRLILLTHGDNDHAANAAYLRHNFQAPIALHPADLPLVQSPDLPLLMASFRYRSPILRIIFRVMKSKITLVTRKTLDDFERFQPDLLLEDGMELSGYGIHARVVSLPGHTPGSVGLLFRDGSFLSGDTLVNNKKPAGAPNAADFKALSQSITLLKGMNIQTVYPGHGTSFSFRELG</sequence>
<evidence type="ECO:0000313" key="2">
    <source>
        <dbReference type="Proteomes" id="UP001631969"/>
    </source>
</evidence>
<dbReference type="EMBL" id="JBJURJ010000022">
    <property type="protein sequence ID" value="MFM9331838.1"/>
    <property type="molecule type" value="Genomic_DNA"/>
</dbReference>
<protein>
    <submittedName>
        <fullName evidence="1">MBL fold metallo-hydrolase</fullName>
    </submittedName>
</protein>
<reference evidence="1" key="1">
    <citation type="submission" date="2024-12" db="EMBL/GenBank/DDBJ databases">
        <authorList>
            <person name="Wu N."/>
        </authorList>
    </citation>
    <scope>NUCLEOTIDE SEQUENCE</scope>
    <source>
        <strain evidence="1">P15</strain>
    </source>
</reference>
<proteinExistence type="predicted"/>
<gene>
    <name evidence="1" type="ORF">ACI1P1_26430</name>
</gene>
<keyword evidence="2" id="KW-1185">Reference proteome</keyword>
<evidence type="ECO:0000313" key="1">
    <source>
        <dbReference type="EMBL" id="MFM9331838.1"/>
    </source>
</evidence>
<organism evidence="1 2">
    <name type="scientific">Paenibacillus mesotrionivorans</name>
    <dbReference type="NCBI Taxonomy" id="3160968"/>
    <lineage>
        <taxon>Bacteria</taxon>
        <taxon>Bacillati</taxon>
        <taxon>Bacillota</taxon>
        <taxon>Bacilli</taxon>
        <taxon>Bacillales</taxon>
        <taxon>Paenibacillaceae</taxon>
        <taxon>Paenibacillus</taxon>
    </lineage>
</organism>
<comment type="caution">
    <text evidence="1">The sequence shown here is derived from an EMBL/GenBank/DDBJ whole genome shotgun (WGS) entry which is preliminary data.</text>
</comment>